<feature type="transmembrane region" description="Helical" evidence="2">
    <location>
        <begin position="18"/>
        <end position="37"/>
    </location>
</feature>
<name>A0A0G1U4W2_9BACT</name>
<keyword evidence="2" id="KW-0812">Transmembrane</keyword>
<dbReference type="Proteomes" id="UP000033860">
    <property type="component" value="Unassembled WGS sequence"/>
</dbReference>
<evidence type="ECO:0000256" key="2">
    <source>
        <dbReference type="SAM" id="Phobius"/>
    </source>
</evidence>
<protein>
    <recommendedName>
        <fullName evidence="5">Type IV pilus assembly protein PilO</fullName>
    </recommendedName>
</protein>
<keyword evidence="1" id="KW-0175">Coiled coil</keyword>
<evidence type="ECO:0000256" key="1">
    <source>
        <dbReference type="SAM" id="Coils"/>
    </source>
</evidence>
<keyword evidence="2" id="KW-0472">Membrane</keyword>
<accession>A0A0G1U4W2</accession>
<comment type="caution">
    <text evidence="3">The sequence shown here is derived from an EMBL/GenBank/DDBJ whole genome shotgun (WGS) entry which is preliminary data.</text>
</comment>
<feature type="coiled-coil region" evidence="1">
    <location>
        <begin position="40"/>
        <end position="67"/>
    </location>
</feature>
<organism evidence="3 4">
    <name type="scientific">Candidatus Beckwithbacteria bacterium GW2011_GWB1_47_15</name>
    <dbReference type="NCBI Taxonomy" id="1618371"/>
    <lineage>
        <taxon>Bacteria</taxon>
        <taxon>Candidatus Beckwithiibacteriota</taxon>
    </lineage>
</organism>
<proteinExistence type="predicted"/>
<evidence type="ECO:0000313" key="3">
    <source>
        <dbReference type="EMBL" id="KKU61373.1"/>
    </source>
</evidence>
<reference evidence="3 4" key="1">
    <citation type="journal article" date="2015" name="Nature">
        <title>rRNA introns, odd ribosomes, and small enigmatic genomes across a large radiation of phyla.</title>
        <authorList>
            <person name="Brown C.T."/>
            <person name="Hug L.A."/>
            <person name="Thomas B.C."/>
            <person name="Sharon I."/>
            <person name="Castelle C.J."/>
            <person name="Singh A."/>
            <person name="Wilkins M.J."/>
            <person name="Williams K.H."/>
            <person name="Banfield J.F."/>
        </authorList>
    </citation>
    <scope>NUCLEOTIDE SEQUENCE [LARGE SCALE GENOMIC DNA]</scope>
</reference>
<dbReference type="InterPro" id="IPR014717">
    <property type="entry name" value="Transl_elong_EF1B/ribsomal_bS6"/>
</dbReference>
<sequence>MVSPVGKLGQVILKEKQLWAAAAMVVVLLILVFGPAVSQVKKNRATRDKLSERLAVLEEKLAVLSGVDPLLVDERVKRMERVFPSKKPVVELISTLSQLAGKHNLAFGGVSLKPGSLQGEGEASKAKAEDLADLRFGFEVGGTFDGISNFLKELESVAPLMKVEGVGLTIKTDPVVKRQVVAVEAAIEVSAFYQAPPESLGSILTPVSLLSVRDEAFLNRLFNFTSFETVLPVAQTGKTDLFAAP</sequence>
<dbReference type="AlphaFoldDB" id="A0A0G1U4W2"/>
<keyword evidence="2" id="KW-1133">Transmembrane helix</keyword>
<evidence type="ECO:0000313" key="4">
    <source>
        <dbReference type="Proteomes" id="UP000033860"/>
    </source>
</evidence>
<dbReference type="EMBL" id="LCNT01000003">
    <property type="protein sequence ID" value="KKU61373.1"/>
    <property type="molecule type" value="Genomic_DNA"/>
</dbReference>
<evidence type="ECO:0008006" key="5">
    <source>
        <dbReference type="Google" id="ProtNLM"/>
    </source>
</evidence>
<gene>
    <name evidence="3" type="ORF">UX85_C0003G0032</name>
</gene>
<dbReference type="Gene3D" id="3.30.70.60">
    <property type="match status" value="1"/>
</dbReference>